<accession>A0AAW2J900</accession>
<dbReference type="AlphaFoldDB" id="A0AAW2J900"/>
<dbReference type="EMBL" id="JACGWK010001344">
    <property type="protein sequence ID" value="KAL0290587.1"/>
    <property type="molecule type" value="Genomic_DNA"/>
</dbReference>
<comment type="caution">
    <text evidence="1">The sequence shown here is derived from an EMBL/GenBank/DDBJ whole genome shotgun (WGS) entry which is preliminary data.</text>
</comment>
<dbReference type="Gene3D" id="3.60.10.10">
    <property type="entry name" value="Endonuclease/exonuclease/phosphatase"/>
    <property type="match status" value="1"/>
</dbReference>
<reference evidence="1" key="2">
    <citation type="journal article" date="2024" name="Plant">
        <title>Genomic evolution and insights into agronomic trait innovations of Sesamum species.</title>
        <authorList>
            <person name="Miao H."/>
            <person name="Wang L."/>
            <person name="Qu L."/>
            <person name="Liu H."/>
            <person name="Sun Y."/>
            <person name="Le M."/>
            <person name="Wang Q."/>
            <person name="Wei S."/>
            <person name="Zheng Y."/>
            <person name="Lin W."/>
            <person name="Duan Y."/>
            <person name="Cao H."/>
            <person name="Xiong S."/>
            <person name="Wang X."/>
            <person name="Wei L."/>
            <person name="Li C."/>
            <person name="Ma Q."/>
            <person name="Ju M."/>
            <person name="Zhao R."/>
            <person name="Li G."/>
            <person name="Mu C."/>
            <person name="Tian Q."/>
            <person name="Mei H."/>
            <person name="Zhang T."/>
            <person name="Gao T."/>
            <person name="Zhang H."/>
        </authorList>
    </citation>
    <scope>NUCLEOTIDE SEQUENCE</scope>
    <source>
        <strain evidence="1">G01</strain>
    </source>
</reference>
<organism evidence="1">
    <name type="scientific">Sesamum angustifolium</name>
    <dbReference type="NCBI Taxonomy" id="2727405"/>
    <lineage>
        <taxon>Eukaryota</taxon>
        <taxon>Viridiplantae</taxon>
        <taxon>Streptophyta</taxon>
        <taxon>Embryophyta</taxon>
        <taxon>Tracheophyta</taxon>
        <taxon>Spermatophyta</taxon>
        <taxon>Magnoliopsida</taxon>
        <taxon>eudicotyledons</taxon>
        <taxon>Gunneridae</taxon>
        <taxon>Pentapetalae</taxon>
        <taxon>asterids</taxon>
        <taxon>lamiids</taxon>
        <taxon>Lamiales</taxon>
        <taxon>Pedaliaceae</taxon>
        <taxon>Sesamum</taxon>
    </lineage>
</organism>
<reference evidence="1" key="1">
    <citation type="submission" date="2020-06" db="EMBL/GenBank/DDBJ databases">
        <authorList>
            <person name="Li T."/>
            <person name="Hu X."/>
            <person name="Zhang T."/>
            <person name="Song X."/>
            <person name="Zhang H."/>
            <person name="Dai N."/>
            <person name="Sheng W."/>
            <person name="Hou X."/>
            <person name="Wei L."/>
        </authorList>
    </citation>
    <scope>NUCLEOTIDE SEQUENCE</scope>
    <source>
        <strain evidence="1">G01</strain>
        <tissue evidence="1">Leaf</tissue>
    </source>
</reference>
<gene>
    <name evidence="1" type="ORF">Sangu_2567200</name>
</gene>
<evidence type="ECO:0000313" key="1">
    <source>
        <dbReference type="EMBL" id="KAL0290587.1"/>
    </source>
</evidence>
<dbReference type="PANTHER" id="PTHR35218">
    <property type="entry name" value="RNASE H DOMAIN-CONTAINING PROTEIN"/>
    <property type="match status" value="1"/>
</dbReference>
<proteinExistence type="predicted"/>
<protein>
    <submittedName>
        <fullName evidence="1">Uncharacterized protein</fullName>
    </submittedName>
</protein>
<name>A0AAW2J900_9LAMI</name>
<dbReference type="PANTHER" id="PTHR35218:SF9">
    <property type="entry name" value="ENDONUCLEASE_EXONUCLEASE_PHOSPHATASE DOMAIN-CONTAINING PROTEIN"/>
    <property type="match status" value="1"/>
</dbReference>
<sequence>MVPAALGKITPYKTTRIAKKIRPQKLGLIDENVAWPEIFQGPSEFERGATPLQDYTNRSAAIGFLMWNYHEITGPWIVRSLGDLIRDHCPDLVFLTETKCLSSQIDTLKRKFDLYSVNVDSCRRSGGLALLWNKSIKVQLQSLYQYHIGISIKLTSDEEGWCFTGFYEEPKPVKGIFLEHFYPTACSSNEAMMDNFSSLKAYSLIVPKTVAF</sequence>
<dbReference type="InterPro" id="IPR036691">
    <property type="entry name" value="Endo/exonu/phosph_ase_sf"/>
</dbReference>
<dbReference type="SUPFAM" id="SSF56219">
    <property type="entry name" value="DNase I-like"/>
    <property type="match status" value="1"/>
</dbReference>